<feature type="transmembrane region" description="Helical" evidence="2">
    <location>
        <begin position="29"/>
        <end position="53"/>
    </location>
</feature>
<feature type="region of interest" description="Disordered" evidence="1">
    <location>
        <begin position="74"/>
        <end position="196"/>
    </location>
</feature>
<reference evidence="3" key="2">
    <citation type="submission" date="2020-09" db="EMBL/GenBank/DDBJ databases">
        <authorList>
            <person name="Sun Q."/>
            <person name="Zhou Y."/>
        </authorList>
    </citation>
    <scope>NUCLEOTIDE SEQUENCE</scope>
    <source>
        <strain evidence="3">CGMCC 4.7368</strain>
    </source>
</reference>
<name>A0A918DEY8_9ACTN</name>
<protein>
    <submittedName>
        <fullName evidence="3">Uncharacterized protein</fullName>
    </submittedName>
</protein>
<gene>
    <name evidence="3" type="ORF">GCM10012289_07800</name>
</gene>
<evidence type="ECO:0000256" key="2">
    <source>
        <dbReference type="SAM" id="Phobius"/>
    </source>
</evidence>
<accession>A0A918DEY8</accession>
<evidence type="ECO:0000256" key="1">
    <source>
        <dbReference type="SAM" id="MobiDB-lite"/>
    </source>
</evidence>
<keyword evidence="4" id="KW-1185">Reference proteome</keyword>
<keyword evidence="2" id="KW-0812">Transmembrane</keyword>
<reference evidence="3" key="1">
    <citation type="journal article" date="2014" name="Int. J. Syst. Evol. Microbiol.">
        <title>Complete genome sequence of Corynebacterium casei LMG S-19264T (=DSM 44701T), isolated from a smear-ripened cheese.</title>
        <authorList>
            <consortium name="US DOE Joint Genome Institute (JGI-PGF)"/>
            <person name="Walter F."/>
            <person name="Albersmeier A."/>
            <person name="Kalinowski J."/>
            <person name="Ruckert C."/>
        </authorList>
    </citation>
    <scope>NUCLEOTIDE SEQUENCE</scope>
    <source>
        <strain evidence="3">CGMCC 4.7368</strain>
    </source>
</reference>
<comment type="caution">
    <text evidence="3">The sequence shown here is derived from an EMBL/GenBank/DDBJ whole genome shotgun (WGS) entry which is preliminary data.</text>
</comment>
<feature type="compositionally biased region" description="Low complexity" evidence="1">
    <location>
        <begin position="124"/>
        <end position="137"/>
    </location>
</feature>
<sequence length="196" mass="20194">MSPLVSAREKSAPPDGAVFVDHSGRRRRWFTVGAAVVSTLALAMTATLVGAVLTDTPLSDDGWLGWPAGSSGTILDDTASSGEPAKRELSSAPSRTPPAPSRSASRREPGPRTSAAPSRTRQMSRSASPATPSARQSRTSEPPATGRETEAAMEPELGPIRDIVPPREPEATATPEPELTGQASPAPVVIVSGAPA</sequence>
<keyword evidence="2" id="KW-1133">Transmembrane helix</keyword>
<dbReference type="Proteomes" id="UP000646523">
    <property type="component" value="Unassembled WGS sequence"/>
</dbReference>
<evidence type="ECO:0000313" key="4">
    <source>
        <dbReference type="Proteomes" id="UP000646523"/>
    </source>
</evidence>
<organism evidence="3 4">
    <name type="scientific">Nonomuraea cavernae</name>
    <dbReference type="NCBI Taxonomy" id="2045107"/>
    <lineage>
        <taxon>Bacteria</taxon>
        <taxon>Bacillati</taxon>
        <taxon>Actinomycetota</taxon>
        <taxon>Actinomycetes</taxon>
        <taxon>Streptosporangiales</taxon>
        <taxon>Streptosporangiaceae</taxon>
        <taxon>Nonomuraea</taxon>
    </lineage>
</organism>
<dbReference type="EMBL" id="BMNH01000001">
    <property type="protein sequence ID" value="GGO62646.1"/>
    <property type="molecule type" value="Genomic_DNA"/>
</dbReference>
<keyword evidence="2" id="KW-0472">Membrane</keyword>
<evidence type="ECO:0000313" key="3">
    <source>
        <dbReference type="EMBL" id="GGO62646.1"/>
    </source>
</evidence>
<proteinExistence type="predicted"/>
<dbReference type="AlphaFoldDB" id="A0A918DEY8"/>